<dbReference type="InterPro" id="IPR002347">
    <property type="entry name" value="SDR_fam"/>
</dbReference>
<keyword evidence="2" id="KW-1185">Reference proteome</keyword>
<evidence type="ECO:0000313" key="2">
    <source>
        <dbReference type="Proteomes" id="UP000243723"/>
    </source>
</evidence>
<accession>A0A2P8AFG0</accession>
<dbReference type="InterPro" id="IPR036291">
    <property type="entry name" value="NAD(P)-bd_dom_sf"/>
</dbReference>
<protein>
    <recommendedName>
        <fullName evidence="3">NAD(P)-binding protein</fullName>
    </recommendedName>
</protein>
<reference evidence="1 2" key="1">
    <citation type="submission" date="2017-05" db="EMBL/GenBank/DDBJ databases">
        <title>Draft genome sequence of Elsinoe australis.</title>
        <authorList>
            <person name="Cheng Q."/>
        </authorList>
    </citation>
    <scope>NUCLEOTIDE SEQUENCE [LARGE SCALE GENOMIC DNA]</scope>
    <source>
        <strain evidence="1 2">NL1</strain>
    </source>
</reference>
<name>A0A2P8AFG0_9PEZI</name>
<dbReference type="OrthoDB" id="5399006at2759"/>
<dbReference type="AlphaFoldDB" id="A0A2P8AFG0"/>
<sequence length="249" mass="26719">MAPTSKAWAVVAGVGPGTGATVARKFSLQYPVALLARNPDNYEPFVKEINNAGGKAIGISTDVSDANSIKNAFQKIESEFGSHGCAAAIFNASGRFFRKSVLELSEEEFTAGYDVSCKGAFLFSQAALPHLLKVAGDSSTQHPPTLIYTGATASVKSNALMSSFSTGKYAMRALSQSVAREFAPKGVHVAHAIIDGVIDIPRTKEWLKDQPPEAKISAEGIADAYWNLHIQPKTAFTNEVDIRPMLEKW</sequence>
<gene>
    <name evidence="1" type="ORF">B9Z65_3527</name>
</gene>
<proteinExistence type="predicted"/>
<comment type="caution">
    <text evidence="1">The sequence shown here is derived from an EMBL/GenBank/DDBJ whole genome shotgun (WGS) entry which is preliminary data.</text>
</comment>
<dbReference type="Gene3D" id="3.40.50.720">
    <property type="entry name" value="NAD(P)-binding Rossmann-like Domain"/>
    <property type="match status" value="1"/>
</dbReference>
<evidence type="ECO:0008006" key="3">
    <source>
        <dbReference type="Google" id="ProtNLM"/>
    </source>
</evidence>
<dbReference type="Proteomes" id="UP000243723">
    <property type="component" value="Unassembled WGS sequence"/>
</dbReference>
<organism evidence="1 2">
    <name type="scientific">Elsinoe australis</name>
    <dbReference type="NCBI Taxonomy" id="40998"/>
    <lineage>
        <taxon>Eukaryota</taxon>
        <taxon>Fungi</taxon>
        <taxon>Dikarya</taxon>
        <taxon>Ascomycota</taxon>
        <taxon>Pezizomycotina</taxon>
        <taxon>Dothideomycetes</taxon>
        <taxon>Dothideomycetidae</taxon>
        <taxon>Myriangiales</taxon>
        <taxon>Elsinoaceae</taxon>
        <taxon>Elsinoe</taxon>
    </lineage>
</organism>
<evidence type="ECO:0000313" key="1">
    <source>
        <dbReference type="EMBL" id="PSK59203.1"/>
    </source>
</evidence>
<dbReference type="EMBL" id="NHZQ01000010">
    <property type="protein sequence ID" value="PSK59203.1"/>
    <property type="molecule type" value="Genomic_DNA"/>
</dbReference>
<dbReference type="PANTHER" id="PTHR43431:SF7">
    <property type="entry name" value="OXIDOREDUCTASE, SHORT CHAIN DEHYDROGENASE_REDUCTASE FAMILY (AFU_ORTHOLOGUE AFUA_5G14000)"/>
    <property type="match status" value="1"/>
</dbReference>
<dbReference type="Pfam" id="PF00106">
    <property type="entry name" value="adh_short"/>
    <property type="match status" value="1"/>
</dbReference>
<dbReference type="SUPFAM" id="SSF51735">
    <property type="entry name" value="NAD(P)-binding Rossmann-fold domains"/>
    <property type="match status" value="1"/>
</dbReference>
<dbReference type="PANTHER" id="PTHR43431">
    <property type="entry name" value="OXIDOREDUCTASE, SHORT CHAIN DEHYDROGENASE/REDUCTASE FAMILY (AFU_ORTHOLOGUE AFUA_5G14000)"/>
    <property type="match status" value="1"/>
</dbReference>
<dbReference type="STRING" id="40998.A0A2P8AFG0"/>